<dbReference type="InterPro" id="IPR013783">
    <property type="entry name" value="Ig-like_fold"/>
</dbReference>
<dbReference type="Gene3D" id="2.60.40.340">
    <property type="entry name" value="Rel homology domain (RHD), DNA-binding domain"/>
    <property type="match status" value="2"/>
</dbReference>
<feature type="compositionally biased region" description="Low complexity" evidence="2">
    <location>
        <begin position="830"/>
        <end position="840"/>
    </location>
</feature>
<dbReference type="InterPro" id="IPR037059">
    <property type="entry name" value="RHD_DNA_bind_dom_sf"/>
</dbReference>
<dbReference type="Pfam" id="PF00554">
    <property type="entry name" value="RHD_DNA_bind"/>
    <property type="match status" value="1"/>
</dbReference>
<feature type="compositionally biased region" description="Gly residues" evidence="2">
    <location>
        <begin position="103"/>
        <end position="121"/>
    </location>
</feature>
<dbReference type="GO" id="GO:0005737">
    <property type="term" value="C:cytoplasm"/>
    <property type="evidence" value="ECO:0007669"/>
    <property type="project" value="InterPro"/>
</dbReference>
<sequence length="930" mass="100635">MEWESSSSDRSNQGRRGGVHPRDSILSSRMDDSMNNNDLPPPPSSRHRQSSGNWGKPHLEILVQPQPKFRFRYKSEMTGKHGSLLGVVTPSSSSVGRSSCTSTGGGYGTGGGQGEFGGGGEEVVASSFSHAPTWSVPSYGGGGGGNMPTSSSSMAAGFSAGGIQSKLFPTVKLHNFSGNAVIRVSLVCDARPHYPHPHLLEMGQSPQLNSGLDLDTTFSSSLVPASFSGESRCVDGYVEIPVSADNDYTAVFQGLNIIYIGKKESRRVLLNKMSQIGADSERKVTLEQLEDLALTINLNVVALFFEAIVRNPSHHRGGGGDNLVHLCPPVVSGSIQHNKSTQTGELRIVRIDKFSSCCTGNEEVFTLVEKVDKHNIQIKFYEESDKGVEIWKAYGKFSKLDVHHQYAIVFNFISGLERHPIETWISRVKPTFGSNLKDRATVRHPNQFRLDIDQLKIITCFETVRKMPKRQPRSRNEQDHHHNPNQRQFDPSMDRDGASGGGGGGAGNAGSYGGVEDNRNNPLAGPSNIRQGASSSSREVSFPCDTSAMASSSEDASQSKALAMSVALSICQGIHGWAETSDIGQVLQKLRHLLCLVNEHGDNALHSAIIHQQKEPFFRILQTLSAFPDTASVINEPNAQLLTPLHLAVLSNRSDFVTELLRHNADISLQNCEGETPLHIAVKANDISTVKYLLQAPTAPVAINKFNYASMSPLLMAVSSGNNEMVELLCSHKASLTAQEGTFGRTPLHTAVEKETKESIISTMIILKSAGNDAADLTNIQNYRGDTPLHSAAHSGFTTLCALLMHYGADPMVENHVRKETDEEEEDNNGGDNTNNSSSSSDDDRLSGQTVFDITSSDQVLRILKGTLDDWEIILKACSPLLLPSSPLLAHAGGGGDKDKDFESKCLDSGIDVNTFNSSQFLNSSSSNQL</sequence>
<accession>A0A226ET94</accession>
<dbReference type="PROSITE" id="PS50088">
    <property type="entry name" value="ANK_REPEAT"/>
    <property type="match status" value="4"/>
</dbReference>
<gene>
    <name evidence="4" type="ORF">Fcan01_04517</name>
</gene>
<dbReference type="PANTHER" id="PTHR24169">
    <property type="entry name" value="NUCLEAR FACTOR NF-KAPPA-B PROTEIN"/>
    <property type="match status" value="1"/>
</dbReference>
<dbReference type="InterPro" id="IPR032397">
    <property type="entry name" value="RHD_dimer"/>
</dbReference>
<protein>
    <recommendedName>
        <fullName evidence="3">RHD domain-containing protein</fullName>
    </recommendedName>
</protein>
<dbReference type="InterPro" id="IPR011539">
    <property type="entry name" value="RHD_DNA_bind_dom"/>
</dbReference>
<evidence type="ECO:0000259" key="3">
    <source>
        <dbReference type="PROSITE" id="PS50254"/>
    </source>
</evidence>
<feature type="repeat" description="ANK" evidence="1">
    <location>
        <begin position="784"/>
        <end position="816"/>
    </location>
</feature>
<dbReference type="SMART" id="SM00248">
    <property type="entry name" value="ANK"/>
    <property type="match status" value="6"/>
</dbReference>
<dbReference type="InterPro" id="IPR036770">
    <property type="entry name" value="Ankyrin_rpt-contain_sf"/>
</dbReference>
<dbReference type="PANTHER" id="PTHR24169:SF28">
    <property type="entry name" value="NUCLEAR FACTOR NF-KAPPA-B P110 SUBUNIT"/>
    <property type="match status" value="1"/>
</dbReference>
<proteinExistence type="predicted"/>
<feature type="region of interest" description="Disordered" evidence="2">
    <location>
        <begin position="88"/>
        <end position="123"/>
    </location>
</feature>
<feature type="domain" description="RHD" evidence="3">
    <location>
        <begin position="54"/>
        <end position="342"/>
    </location>
</feature>
<feature type="compositionally biased region" description="Low complexity" evidence="2">
    <location>
        <begin position="88"/>
        <end position="102"/>
    </location>
</feature>
<keyword evidence="1" id="KW-0040">ANK repeat</keyword>
<comment type="caution">
    <text evidence="4">The sequence shown here is derived from an EMBL/GenBank/DDBJ whole genome shotgun (WGS) entry which is preliminary data.</text>
</comment>
<dbReference type="Proteomes" id="UP000198287">
    <property type="component" value="Unassembled WGS sequence"/>
</dbReference>
<dbReference type="PROSITE" id="PS50254">
    <property type="entry name" value="REL_2"/>
    <property type="match status" value="1"/>
</dbReference>
<dbReference type="InterPro" id="IPR014756">
    <property type="entry name" value="Ig_E-set"/>
</dbReference>
<evidence type="ECO:0000256" key="2">
    <source>
        <dbReference type="SAM" id="MobiDB-lite"/>
    </source>
</evidence>
<dbReference type="EMBL" id="LNIX01000002">
    <property type="protein sequence ID" value="OXA60450.1"/>
    <property type="molecule type" value="Genomic_DNA"/>
</dbReference>
<feature type="compositionally biased region" description="Gly residues" evidence="2">
    <location>
        <begin position="498"/>
        <end position="513"/>
    </location>
</feature>
<dbReference type="STRING" id="158441.A0A226ET94"/>
<organism evidence="4 5">
    <name type="scientific">Folsomia candida</name>
    <name type="common">Springtail</name>
    <dbReference type="NCBI Taxonomy" id="158441"/>
    <lineage>
        <taxon>Eukaryota</taxon>
        <taxon>Metazoa</taxon>
        <taxon>Ecdysozoa</taxon>
        <taxon>Arthropoda</taxon>
        <taxon>Hexapoda</taxon>
        <taxon>Collembola</taxon>
        <taxon>Entomobryomorpha</taxon>
        <taxon>Isotomoidea</taxon>
        <taxon>Isotomidae</taxon>
        <taxon>Proisotominae</taxon>
        <taxon>Folsomia</taxon>
    </lineage>
</organism>
<feature type="region of interest" description="Disordered" evidence="2">
    <location>
        <begin position="466"/>
        <end position="551"/>
    </location>
</feature>
<dbReference type="Gene3D" id="1.25.40.20">
    <property type="entry name" value="Ankyrin repeat-containing domain"/>
    <property type="match status" value="1"/>
</dbReference>
<feature type="region of interest" description="Disordered" evidence="2">
    <location>
        <begin position="1"/>
        <end position="58"/>
    </location>
</feature>
<evidence type="ECO:0000313" key="5">
    <source>
        <dbReference type="Proteomes" id="UP000198287"/>
    </source>
</evidence>
<dbReference type="GO" id="GO:0000981">
    <property type="term" value="F:DNA-binding transcription factor activity, RNA polymerase II-specific"/>
    <property type="evidence" value="ECO:0007669"/>
    <property type="project" value="TreeGrafter"/>
</dbReference>
<dbReference type="SUPFAM" id="SSF81296">
    <property type="entry name" value="E set domains"/>
    <property type="match status" value="1"/>
</dbReference>
<dbReference type="OrthoDB" id="10254686at2759"/>
<dbReference type="Gene3D" id="2.60.40.10">
    <property type="entry name" value="Immunoglobulins"/>
    <property type="match status" value="1"/>
</dbReference>
<dbReference type="Pfam" id="PF00023">
    <property type="entry name" value="Ank"/>
    <property type="match status" value="1"/>
</dbReference>
<reference evidence="4 5" key="1">
    <citation type="submission" date="2015-12" db="EMBL/GenBank/DDBJ databases">
        <title>The genome of Folsomia candida.</title>
        <authorList>
            <person name="Faddeeva A."/>
            <person name="Derks M.F."/>
            <person name="Anvar Y."/>
            <person name="Smit S."/>
            <person name="Van Straalen N."/>
            <person name="Roelofs D."/>
        </authorList>
    </citation>
    <scope>NUCLEOTIDE SEQUENCE [LARGE SCALE GENOMIC DNA]</scope>
    <source>
        <strain evidence="4 5">VU population</strain>
        <tissue evidence="4">Whole body</tissue>
    </source>
</reference>
<dbReference type="SUPFAM" id="SSF48403">
    <property type="entry name" value="Ankyrin repeat"/>
    <property type="match status" value="1"/>
</dbReference>
<name>A0A226ET94_FOLCA</name>
<evidence type="ECO:0000313" key="4">
    <source>
        <dbReference type="EMBL" id="OXA60450.1"/>
    </source>
</evidence>
<keyword evidence="5" id="KW-1185">Reference proteome</keyword>
<dbReference type="Pfam" id="PF16179">
    <property type="entry name" value="RHD_dimer"/>
    <property type="match status" value="1"/>
</dbReference>
<feature type="region of interest" description="Disordered" evidence="2">
    <location>
        <begin position="818"/>
        <end position="848"/>
    </location>
</feature>
<feature type="compositionally biased region" description="Polar residues" evidence="2">
    <location>
        <begin position="528"/>
        <end position="539"/>
    </location>
</feature>
<evidence type="ECO:0000256" key="1">
    <source>
        <dbReference type="PROSITE-ProRule" id="PRU00023"/>
    </source>
</evidence>
<dbReference type="PROSITE" id="PS50297">
    <property type="entry name" value="ANK_REP_REGION"/>
    <property type="match status" value="3"/>
</dbReference>
<dbReference type="InterPro" id="IPR002110">
    <property type="entry name" value="Ankyrin_rpt"/>
</dbReference>
<feature type="compositionally biased region" description="Polar residues" evidence="2">
    <location>
        <begin position="1"/>
        <end position="11"/>
    </location>
</feature>
<dbReference type="Pfam" id="PF12796">
    <property type="entry name" value="Ank_2"/>
    <property type="match status" value="1"/>
</dbReference>
<feature type="repeat" description="ANK" evidence="1">
    <location>
        <begin position="673"/>
        <end position="705"/>
    </location>
</feature>
<feature type="repeat" description="ANK" evidence="1">
    <location>
        <begin position="640"/>
        <end position="672"/>
    </location>
</feature>
<dbReference type="PRINTS" id="PR00057">
    <property type="entry name" value="NFKBTNSCPFCT"/>
</dbReference>
<dbReference type="AlphaFoldDB" id="A0A226ET94"/>
<dbReference type="SUPFAM" id="SSF49417">
    <property type="entry name" value="p53-like transcription factors"/>
    <property type="match status" value="2"/>
</dbReference>
<dbReference type="GO" id="GO:0000978">
    <property type="term" value="F:RNA polymerase II cis-regulatory region sequence-specific DNA binding"/>
    <property type="evidence" value="ECO:0007669"/>
    <property type="project" value="TreeGrafter"/>
</dbReference>
<feature type="repeat" description="ANK" evidence="1">
    <location>
        <begin position="709"/>
        <end position="741"/>
    </location>
</feature>
<dbReference type="OMA" id="DSATPCQ"/>
<dbReference type="InterPro" id="IPR000451">
    <property type="entry name" value="NFkB/Dor"/>
</dbReference>
<dbReference type="InterPro" id="IPR008967">
    <property type="entry name" value="p53-like_TF_DNA-bd_sf"/>
</dbReference>